<dbReference type="eggNOG" id="ENOG5032YV2">
    <property type="taxonomic scope" value="Bacteria"/>
</dbReference>
<gene>
    <name evidence="1" type="ORF">BRLA_c020260</name>
</gene>
<evidence type="ECO:0000313" key="2">
    <source>
        <dbReference type="Proteomes" id="UP000005850"/>
    </source>
</evidence>
<evidence type="ECO:0000313" key="1">
    <source>
        <dbReference type="EMBL" id="AIG26347.1"/>
    </source>
</evidence>
<dbReference type="Proteomes" id="UP000005850">
    <property type="component" value="Chromosome"/>
</dbReference>
<proteinExistence type="predicted"/>
<keyword evidence="2" id="KW-1185">Reference proteome</keyword>
<reference evidence="1 2" key="1">
    <citation type="journal article" date="2011" name="J. Bacteriol.">
        <title>Genome sequence of Brevibacillus laterosporus LMG 15441, a pathogen of invertebrates.</title>
        <authorList>
            <person name="Djukic M."/>
            <person name="Poehlein A."/>
            <person name="Thurmer A."/>
            <person name="Daniel R."/>
        </authorList>
    </citation>
    <scope>NUCLEOTIDE SEQUENCE [LARGE SCALE GENOMIC DNA]</scope>
    <source>
        <strain evidence="1 2">LMG 15441</strain>
    </source>
</reference>
<dbReference type="EMBL" id="CP007806">
    <property type="protein sequence ID" value="AIG26347.1"/>
    <property type="molecule type" value="Genomic_DNA"/>
</dbReference>
<dbReference type="AlphaFoldDB" id="A0A075R197"/>
<organism evidence="1 2">
    <name type="scientific">Brevibacillus laterosporus LMG 15441</name>
    <dbReference type="NCBI Taxonomy" id="1042163"/>
    <lineage>
        <taxon>Bacteria</taxon>
        <taxon>Bacillati</taxon>
        <taxon>Bacillota</taxon>
        <taxon>Bacilli</taxon>
        <taxon>Bacillales</taxon>
        <taxon>Paenibacillaceae</taxon>
        <taxon>Brevibacillus</taxon>
    </lineage>
</organism>
<name>A0A075R197_BRELA</name>
<dbReference type="RefSeq" id="WP_003337196.1">
    <property type="nucleotide sequence ID" value="NZ_CP007806.1"/>
</dbReference>
<sequence length="149" mass="17679">MIYIHTCTCYIRQKEDEFTAFAEYHSTEIGEDGILARHLCHYLVKDGKQYQLLSNEMEENREILIYEYQGSAEYFHDELFNKNKGVLIEFRRLLAAGDTELLSHITVRHHMDVVRYLLKDYIHIPELGHFEVDSTELDEDRGVYVIYVV</sequence>
<protein>
    <submittedName>
        <fullName evidence="1">Uncharacterized protein</fullName>
    </submittedName>
</protein>
<dbReference type="KEGG" id="blr:BRLA_c020260"/>
<dbReference type="HOGENOM" id="CLU_144075_0_0_9"/>
<accession>A0A075R197</accession>